<proteinExistence type="predicted"/>
<keyword evidence="2" id="KW-1185">Reference proteome</keyword>
<evidence type="ECO:0000313" key="2">
    <source>
        <dbReference type="Proteomes" id="UP000554235"/>
    </source>
</evidence>
<name>A0A8H4LDL8_9HYPO</name>
<sequence length="176" mass="21016">MSDRPDIEMGGMENFETCFNDSPFNRFPTLSFESANLRNWTFYFLTNPTPIDLPPLDDDMSFTERLEVMTKKQIMLSNMIDFLSNNVKLTELMNQPKLQSLYQRKKWELLGRLAWLKHQILKLKEEGKRMDQMDEMDWTTVDFNLELEEPEFEVSEVEQTELADWFYEADGEEEIE</sequence>
<dbReference type="EMBL" id="JAADYS010000930">
    <property type="protein sequence ID" value="KAF4466092.1"/>
    <property type="molecule type" value="Genomic_DNA"/>
</dbReference>
<reference evidence="1 2" key="1">
    <citation type="submission" date="2020-01" db="EMBL/GenBank/DDBJ databases">
        <title>Identification and distribution of gene clusters putatively required for synthesis of sphingolipid metabolism inhibitors in phylogenetically diverse species of the filamentous fungus Fusarium.</title>
        <authorList>
            <person name="Kim H.-S."/>
            <person name="Busman M."/>
            <person name="Brown D.W."/>
            <person name="Divon H."/>
            <person name="Uhlig S."/>
            <person name="Proctor R.H."/>
        </authorList>
    </citation>
    <scope>NUCLEOTIDE SEQUENCE [LARGE SCALE GENOMIC DNA]</scope>
    <source>
        <strain evidence="1 2">NRRL 20459</strain>
    </source>
</reference>
<dbReference type="Proteomes" id="UP000554235">
    <property type="component" value="Unassembled WGS sequence"/>
</dbReference>
<accession>A0A8H4LDL8</accession>
<organism evidence="1 2">
    <name type="scientific">Fusarium albosuccineum</name>
    <dbReference type="NCBI Taxonomy" id="1237068"/>
    <lineage>
        <taxon>Eukaryota</taxon>
        <taxon>Fungi</taxon>
        <taxon>Dikarya</taxon>
        <taxon>Ascomycota</taxon>
        <taxon>Pezizomycotina</taxon>
        <taxon>Sordariomycetes</taxon>
        <taxon>Hypocreomycetidae</taxon>
        <taxon>Hypocreales</taxon>
        <taxon>Nectriaceae</taxon>
        <taxon>Fusarium</taxon>
        <taxon>Fusarium decemcellulare species complex</taxon>
    </lineage>
</organism>
<evidence type="ECO:0000313" key="1">
    <source>
        <dbReference type="EMBL" id="KAF4466092.1"/>
    </source>
</evidence>
<protein>
    <submittedName>
        <fullName evidence="1">Uncharacterized protein</fullName>
    </submittedName>
</protein>
<comment type="caution">
    <text evidence="1">The sequence shown here is derived from an EMBL/GenBank/DDBJ whole genome shotgun (WGS) entry which is preliminary data.</text>
</comment>
<dbReference type="AlphaFoldDB" id="A0A8H4LDL8"/>
<gene>
    <name evidence="1" type="ORF">FALBO_7050</name>
</gene>